<keyword evidence="3" id="KW-1185">Reference proteome</keyword>
<protein>
    <recommendedName>
        <fullName evidence="4">DUF202 domain-containing protein</fullName>
    </recommendedName>
</protein>
<feature type="transmembrane region" description="Helical" evidence="1">
    <location>
        <begin position="26"/>
        <end position="47"/>
    </location>
</feature>
<sequence length="130" mass="13850">MKKEADALGESIASANERLSSSQKDYIAILAIFAAVIMAFSGGFNFIASSLDSIARTDVAKLSCIVALVGLALINLLYVLLRFVWGIIRKEGDRKGIPRTAVVVIVANVLLTAVFLLCFVVSEGLVGSFL</sequence>
<accession>A0A7C8FSA2</accession>
<keyword evidence="1" id="KW-0472">Membrane</keyword>
<evidence type="ECO:0008006" key="4">
    <source>
        <dbReference type="Google" id="ProtNLM"/>
    </source>
</evidence>
<dbReference type="Proteomes" id="UP000479639">
    <property type="component" value="Unassembled WGS sequence"/>
</dbReference>
<keyword evidence="1" id="KW-0812">Transmembrane</keyword>
<gene>
    <name evidence="2" type="ORF">F8D48_11435</name>
</gene>
<evidence type="ECO:0000256" key="1">
    <source>
        <dbReference type="SAM" id="Phobius"/>
    </source>
</evidence>
<reference evidence="2 3" key="1">
    <citation type="submission" date="2019-09" db="EMBL/GenBank/DDBJ databases">
        <title>Whole genome shotgun sequencing (WGS) of Ellagibacter isourolithinifaciens DSM 104140(T) and Adlercreutzia muris DSM 29508(T).</title>
        <authorList>
            <person name="Stoll D.A."/>
            <person name="Danylec N."/>
            <person name="Huch M."/>
        </authorList>
    </citation>
    <scope>NUCLEOTIDE SEQUENCE [LARGE SCALE GENOMIC DNA]</scope>
    <source>
        <strain evidence="2 3">DSM 29508</strain>
    </source>
</reference>
<proteinExistence type="predicted"/>
<feature type="transmembrane region" description="Helical" evidence="1">
    <location>
        <begin position="59"/>
        <end position="81"/>
    </location>
</feature>
<organism evidence="2 3">
    <name type="scientific">Adlercreutzia muris</name>
    <dbReference type="NCBI Taxonomy" id="1796610"/>
    <lineage>
        <taxon>Bacteria</taxon>
        <taxon>Bacillati</taxon>
        <taxon>Actinomycetota</taxon>
        <taxon>Coriobacteriia</taxon>
        <taxon>Eggerthellales</taxon>
        <taxon>Eggerthellaceae</taxon>
        <taxon>Adlercreutzia</taxon>
    </lineage>
</organism>
<comment type="caution">
    <text evidence="2">The sequence shown here is derived from an EMBL/GenBank/DDBJ whole genome shotgun (WGS) entry which is preliminary data.</text>
</comment>
<evidence type="ECO:0000313" key="2">
    <source>
        <dbReference type="EMBL" id="KAB1635426.1"/>
    </source>
</evidence>
<dbReference type="AlphaFoldDB" id="A0A7C8FSA2"/>
<name>A0A7C8FSA2_9ACTN</name>
<dbReference type="EMBL" id="WAJS01000079">
    <property type="protein sequence ID" value="KAB1635426.1"/>
    <property type="molecule type" value="Genomic_DNA"/>
</dbReference>
<keyword evidence="1" id="KW-1133">Transmembrane helix</keyword>
<evidence type="ECO:0000313" key="3">
    <source>
        <dbReference type="Proteomes" id="UP000479639"/>
    </source>
</evidence>
<feature type="transmembrane region" description="Helical" evidence="1">
    <location>
        <begin position="101"/>
        <end position="122"/>
    </location>
</feature>